<proteinExistence type="predicted"/>
<keyword evidence="3" id="KW-1185">Reference proteome</keyword>
<dbReference type="Proteomes" id="UP000791440">
    <property type="component" value="Unassembled WGS sequence"/>
</dbReference>
<reference evidence="2" key="2">
    <citation type="submission" date="2020-12" db="EMBL/GenBank/DDBJ databases">
        <authorList>
            <person name="Kanost M."/>
        </authorList>
    </citation>
    <scope>NUCLEOTIDE SEQUENCE</scope>
</reference>
<accession>A0A921ZUK5</accession>
<evidence type="ECO:0000313" key="2">
    <source>
        <dbReference type="EMBL" id="KAG6464790.1"/>
    </source>
</evidence>
<keyword evidence="1" id="KW-1133">Transmembrane helix</keyword>
<evidence type="ECO:0000313" key="3">
    <source>
        <dbReference type="Proteomes" id="UP000791440"/>
    </source>
</evidence>
<dbReference type="AlphaFoldDB" id="A0A921ZUK5"/>
<sequence>MRHVDSLVLKEMSRQAINNTLYLETCGFIVKEISLNDNGIWHIVFGRRIVYIASINVTVIERDITEMGAVDIIKDVAVNRTVGPEDATYCRLEDPTGAVVFDGFGRCRLTLERVTTEHDGTWDMIIGLPGSVLVKSRNFVVNVMEADSKMVVSTTVEKQRPTVVLACSVPQSHNIRACKFRDPLGNVLIAVQGVGEDRYVTGWSSTSYQSNANSHVCTLRITSPVVSDLGLWRCSVETDVGTHYGFLPVICPWMMQDPQVQTKVVTEPVLKAQRYNIFTIEGAVTMTCIIPAPISYCYFRARNGTTFSVDPDTSSTHLEYVGSGFDAGECGVRFKKLVAGDSGQWSCHVGLANQMVEQRARFQVTIEEPIVVRHFWHGQHGLVVEARVQSQRALRYCRFVRIDGLGFSTDNIPPGFTFIGSLTDGHCLLHIEESSKLNRHPWIVAVRISGQTVELSRQTTDNLLWLEPFTDNFPLYLWFLIVFLCLIILVLGILLGTKTNRQWTYDKASGIRNSIRQSFKKPRTV</sequence>
<keyword evidence="1" id="KW-0812">Transmembrane</keyword>
<comment type="caution">
    <text evidence="2">The sequence shown here is derived from an EMBL/GenBank/DDBJ whole genome shotgun (WGS) entry which is preliminary data.</text>
</comment>
<protein>
    <submittedName>
        <fullName evidence="2">Uncharacterized protein</fullName>
    </submittedName>
</protein>
<organism evidence="2 3">
    <name type="scientific">Manduca sexta</name>
    <name type="common">Tobacco hawkmoth</name>
    <name type="synonym">Tobacco hornworm</name>
    <dbReference type="NCBI Taxonomy" id="7130"/>
    <lineage>
        <taxon>Eukaryota</taxon>
        <taxon>Metazoa</taxon>
        <taxon>Ecdysozoa</taxon>
        <taxon>Arthropoda</taxon>
        <taxon>Hexapoda</taxon>
        <taxon>Insecta</taxon>
        <taxon>Pterygota</taxon>
        <taxon>Neoptera</taxon>
        <taxon>Endopterygota</taxon>
        <taxon>Lepidoptera</taxon>
        <taxon>Glossata</taxon>
        <taxon>Ditrysia</taxon>
        <taxon>Bombycoidea</taxon>
        <taxon>Sphingidae</taxon>
        <taxon>Sphinginae</taxon>
        <taxon>Sphingini</taxon>
        <taxon>Manduca</taxon>
    </lineage>
</organism>
<keyword evidence="1" id="KW-0472">Membrane</keyword>
<evidence type="ECO:0000256" key="1">
    <source>
        <dbReference type="SAM" id="Phobius"/>
    </source>
</evidence>
<gene>
    <name evidence="2" type="ORF">O3G_MSEX014730</name>
</gene>
<reference evidence="2" key="1">
    <citation type="journal article" date="2016" name="Insect Biochem. Mol. Biol.">
        <title>Multifaceted biological insights from a draft genome sequence of the tobacco hornworm moth, Manduca sexta.</title>
        <authorList>
            <person name="Kanost M.R."/>
            <person name="Arrese E.L."/>
            <person name="Cao X."/>
            <person name="Chen Y.R."/>
            <person name="Chellapilla S."/>
            <person name="Goldsmith M.R."/>
            <person name="Grosse-Wilde E."/>
            <person name="Heckel D.G."/>
            <person name="Herndon N."/>
            <person name="Jiang H."/>
            <person name="Papanicolaou A."/>
            <person name="Qu J."/>
            <person name="Soulages J.L."/>
            <person name="Vogel H."/>
            <person name="Walters J."/>
            <person name="Waterhouse R.M."/>
            <person name="Ahn S.J."/>
            <person name="Almeida F.C."/>
            <person name="An C."/>
            <person name="Aqrawi P."/>
            <person name="Bretschneider A."/>
            <person name="Bryant W.B."/>
            <person name="Bucks S."/>
            <person name="Chao H."/>
            <person name="Chevignon G."/>
            <person name="Christen J.M."/>
            <person name="Clarke D.F."/>
            <person name="Dittmer N.T."/>
            <person name="Ferguson L.C.F."/>
            <person name="Garavelou S."/>
            <person name="Gordon K.H.J."/>
            <person name="Gunaratna R.T."/>
            <person name="Han Y."/>
            <person name="Hauser F."/>
            <person name="He Y."/>
            <person name="Heidel-Fischer H."/>
            <person name="Hirsh A."/>
            <person name="Hu Y."/>
            <person name="Jiang H."/>
            <person name="Kalra D."/>
            <person name="Klinner C."/>
            <person name="Konig C."/>
            <person name="Kovar C."/>
            <person name="Kroll A.R."/>
            <person name="Kuwar S.S."/>
            <person name="Lee S.L."/>
            <person name="Lehman R."/>
            <person name="Li K."/>
            <person name="Li Z."/>
            <person name="Liang H."/>
            <person name="Lovelace S."/>
            <person name="Lu Z."/>
            <person name="Mansfield J.H."/>
            <person name="McCulloch K.J."/>
            <person name="Mathew T."/>
            <person name="Morton B."/>
            <person name="Muzny D.M."/>
            <person name="Neunemann D."/>
            <person name="Ongeri F."/>
            <person name="Pauchet Y."/>
            <person name="Pu L.L."/>
            <person name="Pyrousis I."/>
            <person name="Rao X.J."/>
            <person name="Redding A."/>
            <person name="Roesel C."/>
            <person name="Sanchez-Gracia A."/>
            <person name="Schaack S."/>
            <person name="Shukla A."/>
            <person name="Tetreau G."/>
            <person name="Wang Y."/>
            <person name="Xiong G.H."/>
            <person name="Traut W."/>
            <person name="Walsh T.K."/>
            <person name="Worley K.C."/>
            <person name="Wu D."/>
            <person name="Wu W."/>
            <person name="Wu Y.Q."/>
            <person name="Zhang X."/>
            <person name="Zou Z."/>
            <person name="Zucker H."/>
            <person name="Briscoe A.D."/>
            <person name="Burmester T."/>
            <person name="Clem R.J."/>
            <person name="Feyereisen R."/>
            <person name="Grimmelikhuijzen C.J.P."/>
            <person name="Hamodrakas S.J."/>
            <person name="Hansson B.S."/>
            <person name="Huguet E."/>
            <person name="Jermiin L.S."/>
            <person name="Lan Q."/>
            <person name="Lehman H.K."/>
            <person name="Lorenzen M."/>
            <person name="Merzendorfer H."/>
            <person name="Michalopoulos I."/>
            <person name="Morton D.B."/>
            <person name="Muthukrishnan S."/>
            <person name="Oakeshott J.G."/>
            <person name="Palmer W."/>
            <person name="Park Y."/>
            <person name="Passarelli A.L."/>
            <person name="Rozas J."/>
            <person name="Schwartz L.M."/>
            <person name="Smith W."/>
            <person name="Southgate A."/>
            <person name="Vilcinskas A."/>
            <person name="Vogt R."/>
            <person name="Wang P."/>
            <person name="Werren J."/>
            <person name="Yu X.Q."/>
            <person name="Zhou J.J."/>
            <person name="Brown S.J."/>
            <person name="Scherer S.E."/>
            <person name="Richards S."/>
            <person name="Blissard G.W."/>
        </authorList>
    </citation>
    <scope>NUCLEOTIDE SEQUENCE</scope>
</reference>
<name>A0A921ZUK5_MANSE</name>
<dbReference type="EMBL" id="JH669253">
    <property type="protein sequence ID" value="KAG6464790.1"/>
    <property type="molecule type" value="Genomic_DNA"/>
</dbReference>
<feature type="transmembrane region" description="Helical" evidence="1">
    <location>
        <begin position="475"/>
        <end position="497"/>
    </location>
</feature>